<reference evidence="43" key="1">
    <citation type="submission" date="2023-07" db="EMBL/GenBank/DDBJ databases">
        <title>Chromosome-level Genome Assembly of Striped Snakehead (Channa striata).</title>
        <authorList>
            <person name="Liu H."/>
        </authorList>
    </citation>
    <scope>NUCLEOTIDE SEQUENCE</scope>
    <source>
        <strain evidence="43">Gz</strain>
        <tissue evidence="43">Muscle</tissue>
    </source>
</reference>
<dbReference type="GO" id="GO:0030151">
    <property type="term" value="F:molybdenum ion binding"/>
    <property type="evidence" value="ECO:0007669"/>
    <property type="project" value="InterPro"/>
</dbReference>
<keyword evidence="34" id="KW-0137">Centromere</keyword>
<dbReference type="PRINTS" id="PR00407">
    <property type="entry name" value="EUMOPTERIN"/>
</dbReference>
<dbReference type="SUPFAM" id="SSF81296">
    <property type="entry name" value="E set domains"/>
    <property type="match status" value="1"/>
</dbReference>
<evidence type="ECO:0000256" key="36">
    <source>
        <dbReference type="ARBA" id="ARBA00049078"/>
    </source>
</evidence>
<dbReference type="GO" id="GO:0045935">
    <property type="term" value="P:positive regulation of nucleobase-containing compound metabolic process"/>
    <property type="evidence" value="ECO:0007669"/>
    <property type="project" value="UniProtKB-ARBA"/>
</dbReference>
<evidence type="ECO:0000256" key="3">
    <source>
        <dbReference type="ARBA" id="ARBA00004371"/>
    </source>
</evidence>
<dbReference type="GO" id="GO:0043546">
    <property type="term" value="F:molybdopterin cofactor binding"/>
    <property type="evidence" value="ECO:0007669"/>
    <property type="project" value="TreeGrafter"/>
</dbReference>
<dbReference type="Gene3D" id="2.60.40.650">
    <property type="match status" value="1"/>
</dbReference>
<dbReference type="AlphaFoldDB" id="A0AA88TD44"/>
<dbReference type="FunFam" id="3.10.120.10:FF:000007">
    <property type="entry name" value="Sulfite oxidase, mitochondrial"/>
    <property type="match status" value="1"/>
</dbReference>
<evidence type="ECO:0000256" key="17">
    <source>
        <dbReference type="ARBA" id="ARBA00022723"/>
    </source>
</evidence>
<dbReference type="GO" id="GO:0034451">
    <property type="term" value="C:centriolar satellite"/>
    <property type="evidence" value="ECO:0007669"/>
    <property type="project" value="UniProtKB-SubCell"/>
</dbReference>
<evidence type="ECO:0000256" key="24">
    <source>
        <dbReference type="ARBA" id="ARBA00023004"/>
    </source>
</evidence>
<dbReference type="GO" id="GO:0000776">
    <property type="term" value="C:kinetochore"/>
    <property type="evidence" value="ECO:0007669"/>
    <property type="project" value="UniProtKB-KW"/>
</dbReference>
<dbReference type="Pfam" id="PF13325">
    <property type="entry name" value="MCRS_N"/>
    <property type="match status" value="1"/>
</dbReference>
<keyword evidence="21" id="KW-0156">Chromatin regulator</keyword>
<comment type="caution">
    <text evidence="43">The sequence shown here is derived from an EMBL/GenBank/DDBJ whole genome shotgun (WGS) entry which is preliminary data.</text>
</comment>
<sequence length="1047" mass="116794">MRHEIRNHNQGQQQRTMQAGDSVVSASMPLVGAQSRSEDEESLGVKDVKRTATQAFGSGVPKRRSSSRSIKRKKFDDELVESSLVKSSSRVKGPPVMEPVRCSGSEPSSSEKKKVTKSGTALTPPLTMVINPAPITKRVKKSKQPLHVTKDLGRWKPTDDLLLINAVLQTTDLTSVHLGVKFSCRFTLREIKERWYALLYDPVISKLAWQAMRQLHPEAIAAIQSKALFSQNEEALLAKIGSTSQPKLDVFQDLLSKHPSIFHPSRTPKSLLVHWQLLKQYYLLDDQSVQPLPKGDQVLNFSDAEQMVDDVKLKESRDEVLEHELMISDRHQKKEIRQLEQELPRWQVLVDSITGMSMPDFDNQTLAALRGRMVRYLMRSREITLGRATKDKQIDVDLSLEGPAWKISRKQGIIKLKNNGDFFIANEGRRPIYIDGRPVLSGNKWKLNNNSVVEIAGLRFGADTAENISAMLLLRRIHNLTRVGSLNTHRHQVAPALATCAIRFSSSRSSDDQRSYQHTFGPSWSHVLAGLLTGTGAVLAYGLYHQKAERADTSKVQTEKPSALPIFSQEEVTKHRSLKDGVWVTYRGSVYDITEFVAIHPGGDKILLAAGGALEPFWALYAVHNQEHILKILSEYKVGELSAEDLKKQQTLKSSDPYSSDPERHPVLHINSLKPFNAEAPPEILSDSYITPSAFFFKRNHLPVPQVDPASYRLHVEVLPGRVLTLSLEELKTRFPKHTVTATLQCAGNRRSEMNKVKQVKGLNWGIAAISNATWGGAKLRDVLLAAGYEPEVAQWARHVQFEGLDRDVTGTTYGASIPINKAVSEQGDVLLAYEMNCEELPADHGFPVRVVVPGTVGARNVKWLGKITVSAEESSSHWQQNDYKGFSPGTDWDTVDFKSAPAIQELPIQSAITTPADGAVIYRSAEQVTVNGYAWSGGGREVVRVDVSLDGGKTWQVAQLRSSDKGQPDKPSPQPGQAWAWKLWEVTAPLPPEAQELEIVCKAVDNSYNMQPDTVAPIWNLRGVLSNAWHRVKVEIREDQNEEPIH</sequence>
<dbReference type="CDD" id="cd22687">
    <property type="entry name" value="FHA_MCRS1"/>
    <property type="match status" value="1"/>
</dbReference>
<evidence type="ECO:0000313" key="43">
    <source>
        <dbReference type="EMBL" id="KAK2862265.1"/>
    </source>
</evidence>
<keyword evidence="32" id="KW-0458">Lysosome</keyword>
<dbReference type="GO" id="GO:0006281">
    <property type="term" value="P:DNA repair"/>
    <property type="evidence" value="ECO:0007669"/>
    <property type="project" value="UniProtKB-KW"/>
</dbReference>
<dbReference type="InterPro" id="IPR000253">
    <property type="entry name" value="FHA_dom"/>
</dbReference>
<dbReference type="GO" id="GO:0020037">
    <property type="term" value="F:heme binding"/>
    <property type="evidence" value="ECO:0007669"/>
    <property type="project" value="InterPro"/>
</dbReference>
<evidence type="ECO:0000256" key="37">
    <source>
        <dbReference type="ARBA" id="ARBA00068815"/>
    </source>
</evidence>
<evidence type="ECO:0000256" key="13">
    <source>
        <dbReference type="ARBA" id="ARBA00022490"/>
    </source>
</evidence>
<dbReference type="Pfam" id="PF03404">
    <property type="entry name" value="Mo-co_dimer"/>
    <property type="match status" value="1"/>
</dbReference>
<dbReference type="InterPro" id="IPR036374">
    <property type="entry name" value="OxRdtase_Mopterin-bd_sf"/>
</dbReference>
<dbReference type="CDD" id="cd02111">
    <property type="entry name" value="eukary_SO_Moco"/>
    <property type="match status" value="1"/>
</dbReference>
<dbReference type="SMART" id="SM00240">
    <property type="entry name" value="FHA"/>
    <property type="match status" value="1"/>
</dbReference>
<dbReference type="GO" id="GO:0005730">
    <property type="term" value="C:nucleolus"/>
    <property type="evidence" value="ECO:0007669"/>
    <property type="project" value="UniProtKB-SubCell"/>
</dbReference>
<feature type="compositionally biased region" description="Low complexity" evidence="40">
    <location>
        <begin position="81"/>
        <end position="92"/>
    </location>
</feature>
<evidence type="ECO:0000256" key="26">
    <source>
        <dbReference type="ARBA" id="ARBA00023054"/>
    </source>
</evidence>
<dbReference type="Pfam" id="PF00174">
    <property type="entry name" value="Oxidored_molyb"/>
    <property type="match status" value="1"/>
</dbReference>
<evidence type="ECO:0000256" key="23">
    <source>
        <dbReference type="ARBA" id="ARBA00023002"/>
    </source>
</evidence>
<dbReference type="FunFam" id="3.90.420.10:FF:000002">
    <property type="entry name" value="sulfite oxidase, mitochondrial"/>
    <property type="match status" value="1"/>
</dbReference>
<keyword evidence="29" id="KW-0233">DNA recombination</keyword>
<proteinExistence type="predicted"/>
<evidence type="ECO:0000256" key="38">
    <source>
        <dbReference type="ARBA" id="ARBA00070338"/>
    </source>
</evidence>
<keyword evidence="22" id="KW-0007">Acetylation</keyword>
<dbReference type="PANTHER" id="PTHR19372:SF7">
    <property type="entry name" value="SULFITE OXIDASE, MITOCHONDRIAL"/>
    <property type="match status" value="1"/>
</dbReference>
<evidence type="ECO:0000256" key="20">
    <source>
        <dbReference type="ARBA" id="ARBA00022843"/>
    </source>
</evidence>
<evidence type="ECO:0000256" key="28">
    <source>
        <dbReference type="ARBA" id="ARBA00023163"/>
    </source>
</evidence>
<keyword evidence="25" id="KW-0805">Transcription regulation</keyword>
<evidence type="ECO:0000256" key="4">
    <source>
        <dbReference type="ARBA" id="ARBA00004569"/>
    </source>
</evidence>
<feature type="domain" description="FHA" evidence="41">
    <location>
        <begin position="383"/>
        <end position="439"/>
    </location>
</feature>
<dbReference type="GO" id="GO:0006790">
    <property type="term" value="P:sulfur compound metabolic process"/>
    <property type="evidence" value="ECO:0007669"/>
    <property type="project" value="TreeGrafter"/>
</dbReference>
<evidence type="ECO:0000256" key="33">
    <source>
        <dbReference type="ARBA" id="ARBA00023242"/>
    </source>
</evidence>
<dbReference type="FunFam" id="2.60.40.650:FF:000002">
    <property type="entry name" value="sulfite oxidase"/>
    <property type="match status" value="1"/>
</dbReference>
<evidence type="ECO:0000256" key="40">
    <source>
        <dbReference type="SAM" id="MobiDB-lite"/>
    </source>
</evidence>
<evidence type="ECO:0000256" key="12">
    <source>
        <dbReference type="ARBA" id="ARBA00022454"/>
    </source>
</evidence>
<evidence type="ECO:0000256" key="14">
    <source>
        <dbReference type="ARBA" id="ARBA00022505"/>
    </source>
</evidence>
<protein>
    <recommendedName>
        <fullName evidence="37">Microspherule protein 1</fullName>
        <ecNumber evidence="11">1.8.3.1</ecNumber>
    </recommendedName>
    <alternativeName>
        <fullName evidence="39">58 kDa microspherule protein</fullName>
    </alternativeName>
    <alternativeName>
        <fullName evidence="38">Sulfite oxidase</fullName>
    </alternativeName>
</protein>
<evidence type="ECO:0000313" key="44">
    <source>
        <dbReference type="Proteomes" id="UP001187415"/>
    </source>
</evidence>
<dbReference type="GO" id="GO:0005758">
    <property type="term" value="C:mitochondrial intermembrane space"/>
    <property type="evidence" value="ECO:0007669"/>
    <property type="project" value="UniProtKB-SubCell"/>
</dbReference>
<dbReference type="PROSITE" id="PS50006">
    <property type="entry name" value="FHA_DOMAIN"/>
    <property type="match status" value="1"/>
</dbReference>
<dbReference type="Gene3D" id="3.10.120.10">
    <property type="entry name" value="Cytochrome b5-like heme/steroid binding domain"/>
    <property type="match status" value="1"/>
</dbReference>
<gene>
    <name evidence="43" type="ORF">Q5P01_001798</name>
</gene>
<dbReference type="SMART" id="SM01117">
    <property type="entry name" value="Cyt-b5"/>
    <property type="match status" value="1"/>
</dbReference>
<evidence type="ECO:0000256" key="34">
    <source>
        <dbReference type="ARBA" id="ARBA00023328"/>
    </source>
</evidence>
<dbReference type="EMBL" id="JAUPFM010000001">
    <property type="protein sequence ID" value="KAK2862265.1"/>
    <property type="molecule type" value="Genomic_DNA"/>
</dbReference>
<dbReference type="GO" id="GO:0005764">
    <property type="term" value="C:lysosome"/>
    <property type="evidence" value="ECO:0007669"/>
    <property type="project" value="UniProtKB-SubCell"/>
</dbReference>
<dbReference type="GO" id="GO:0010604">
    <property type="term" value="P:positive regulation of macromolecule metabolic process"/>
    <property type="evidence" value="ECO:0007669"/>
    <property type="project" value="UniProtKB-ARBA"/>
</dbReference>
<keyword evidence="18" id="KW-0227">DNA damage</keyword>
<evidence type="ECO:0000256" key="19">
    <source>
        <dbReference type="ARBA" id="ARBA00022838"/>
    </source>
</evidence>
<feature type="region of interest" description="Disordered" evidence="40">
    <location>
        <begin position="1"/>
        <end position="121"/>
    </location>
</feature>
<evidence type="ECO:0000256" key="15">
    <source>
        <dbReference type="ARBA" id="ARBA00022553"/>
    </source>
</evidence>
<evidence type="ECO:0000256" key="21">
    <source>
        <dbReference type="ARBA" id="ARBA00022853"/>
    </source>
</evidence>
<keyword evidence="12" id="KW-0158">Chromosome</keyword>
<dbReference type="GO" id="GO:0008482">
    <property type="term" value="F:sulfite oxidase activity"/>
    <property type="evidence" value="ECO:0007669"/>
    <property type="project" value="UniProtKB-EC"/>
</dbReference>
<evidence type="ECO:0000256" key="8">
    <source>
        <dbReference type="ARBA" id="ARBA00004647"/>
    </source>
</evidence>
<keyword evidence="28" id="KW-0804">Transcription</keyword>
<dbReference type="GO" id="GO:0000922">
    <property type="term" value="C:spindle pole"/>
    <property type="evidence" value="ECO:0007669"/>
    <property type="project" value="UniProtKB-SubCell"/>
</dbReference>
<dbReference type="PROSITE" id="PS50255">
    <property type="entry name" value="CYTOCHROME_B5_2"/>
    <property type="match status" value="1"/>
</dbReference>
<comment type="cofactor">
    <cofactor evidence="2">
        <name>heme b</name>
        <dbReference type="ChEBI" id="CHEBI:60344"/>
    </cofactor>
</comment>
<keyword evidence="24" id="KW-0408">Iron</keyword>
<comment type="function">
    <text evidence="35">Catalyzes the oxidation of sulfite to sulfate, the terminal reaction in the oxidative degradation of sulfur-containing amino acids.</text>
</comment>
<evidence type="ECO:0000256" key="5">
    <source>
        <dbReference type="ARBA" id="ARBA00004604"/>
    </source>
</evidence>
<comment type="catalytic activity">
    <reaction evidence="36">
        <text>sulfite + O2 + H2O = sulfate + H2O2</text>
        <dbReference type="Rhea" id="RHEA:24600"/>
        <dbReference type="ChEBI" id="CHEBI:15377"/>
        <dbReference type="ChEBI" id="CHEBI:15379"/>
        <dbReference type="ChEBI" id="CHEBI:16189"/>
        <dbReference type="ChEBI" id="CHEBI:16240"/>
        <dbReference type="ChEBI" id="CHEBI:17359"/>
        <dbReference type="EC" id="1.8.3.1"/>
    </reaction>
    <physiologicalReaction direction="left-to-right" evidence="36">
        <dbReference type="Rhea" id="RHEA:24601"/>
    </physiologicalReaction>
</comment>
<dbReference type="InterPro" id="IPR005066">
    <property type="entry name" value="MoCF_OxRdtse_dimer"/>
</dbReference>
<keyword evidence="13" id="KW-0963">Cytoplasm</keyword>
<dbReference type="EC" id="1.8.3.1" evidence="11"/>
<dbReference type="InterPro" id="IPR001199">
    <property type="entry name" value="Cyt_B5-like_heme/steroid-bd"/>
</dbReference>
<evidence type="ECO:0000256" key="32">
    <source>
        <dbReference type="ARBA" id="ARBA00023228"/>
    </source>
</evidence>
<dbReference type="InterPro" id="IPR000572">
    <property type="entry name" value="OxRdtase_Mopterin-bd_dom"/>
</dbReference>
<comment type="cofactor">
    <cofactor evidence="1">
        <name>Mo-molybdopterin</name>
        <dbReference type="ChEBI" id="CHEBI:71302"/>
    </cofactor>
</comment>
<dbReference type="FunFam" id="2.60.200.20:FF:000007">
    <property type="entry name" value="microspherule protein 1 isoform X1"/>
    <property type="match status" value="1"/>
</dbReference>
<evidence type="ECO:0000256" key="39">
    <source>
        <dbReference type="ARBA" id="ARBA00075730"/>
    </source>
</evidence>
<dbReference type="GO" id="GO:0007399">
    <property type="term" value="P:nervous system development"/>
    <property type="evidence" value="ECO:0007669"/>
    <property type="project" value="UniProtKB-ARBA"/>
</dbReference>
<organism evidence="43 44">
    <name type="scientific">Channa striata</name>
    <name type="common">Snakehead murrel</name>
    <name type="synonym">Ophicephalus striatus</name>
    <dbReference type="NCBI Taxonomy" id="64152"/>
    <lineage>
        <taxon>Eukaryota</taxon>
        <taxon>Metazoa</taxon>
        <taxon>Chordata</taxon>
        <taxon>Craniata</taxon>
        <taxon>Vertebrata</taxon>
        <taxon>Euteleostomi</taxon>
        <taxon>Actinopterygii</taxon>
        <taxon>Neopterygii</taxon>
        <taxon>Teleostei</taxon>
        <taxon>Neoteleostei</taxon>
        <taxon>Acanthomorphata</taxon>
        <taxon>Anabantaria</taxon>
        <taxon>Anabantiformes</taxon>
        <taxon>Channoidei</taxon>
        <taxon>Channidae</taxon>
        <taxon>Channa</taxon>
    </lineage>
</organism>
<keyword evidence="31" id="KW-0206">Cytoskeleton</keyword>
<evidence type="ECO:0000256" key="10">
    <source>
        <dbReference type="ARBA" id="ARBA00004971"/>
    </source>
</evidence>
<evidence type="ECO:0000256" key="31">
    <source>
        <dbReference type="ARBA" id="ARBA00023212"/>
    </source>
</evidence>
<dbReference type="Gene3D" id="3.90.420.10">
    <property type="entry name" value="Oxidoreductase, molybdopterin-binding domain"/>
    <property type="match status" value="1"/>
</dbReference>
<keyword evidence="30" id="KW-0234">DNA repair</keyword>
<dbReference type="Pfam" id="PF00498">
    <property type="entry name" value="FHA"/>
    <property type="match status" value="1"/>
</dbReference>
<evidence type="ECO:0000256" key="27">
    <source>
        <dbReference type="ARBA" id="ARBA00023128"/>
    </source>
</evidence>
<keyword evidence="14" id="KW-0500">Molybdenum</keyword>
<dbReference type="Proteomes" id="UP001187415">
    <property type="component" value="Unassembled WGS sequence"/>
</dbReference>
<dbReference type="GO" id="GO:0006325">
    <property type="term" value="P:chromatin organization"/>
    <property type="evidence" value="ECO:0007669"/>
    <property type="project" value="UniProtKB-KW"/>
</dbReference>
<keyword evidence="17" id="KW-0479">Metal-binding</keyword>
<evidence type="ECO:0000256" key="6">
    <source>
        <dbReference type="ARBA" id="ARBA00004607"/>
    </source>
</evidence>
<dbReference type="SUPFAM" id="SSF49879">
    <property type="entry name" value="SMAD/FHA domain"/>
    <property type="match status" value="1"/>
</dbReference>
<dbReference type="InterPro" id="IPR008984">
    <property type="entry name" value="SMAD_FHA_dom_sf"/>
</dbReference>
<dbReference type="InterPro" id="IPR014756">
    <property type="entry name" value="Ig_E-set"/>
</dbReference>
<evidence type="ECO:0000256" key="29">
    <source>
        <dbReference type="ARBA" id="ARBA00023172"/>
    </source>
</evidence>
<evidence type="ECO:0000256" key="11">
    <source>
        <dbReference type="ARBA" id="ARBA00012505"/>
    </source>
</evidence>
<evidence type="ECO:0000256" key="22">
    <source>
        <dbReference type="ARBA" id="ARBA00022990"/>
    </source>
</evidence>
<dbReference type="Pfam" id="PF00173">
    <property type="entry name" value="Cyt-b5"/>
    <property type="match status" value="1"/>
</dbReference>
<evidence type="ECO:0000256" key="25">
    <source>
        <dbReference type="ARBA" id="ARBA00023015"/>
    </source>
</evidence>
<keyword evidence="15" id="KW-0597">Phosphoprotein</keyword>
<keyword evidence="27" id="KW-0496">Mitochondrion</keyword>
<comment type="pathway">
    <text evidence="9">Sulfur metabolism.</text>
</comment>
<dbReference type="PANTHER" id="PTHR19372">
    <property type="entry name" value="SULFITE REDUCTASE"/>
    <property type="match status" value="1"/>
</dbReference>
<evidence type="ECO:0000259" key="42">
    <source>
        <dbReference type="PROSITE" id="PS50255"/>
    </source>
</evidence>
<evidence type="ECO:0000256" key="2">
    <source>
        <dbReference type="ARBA" id="ARBA00001970"/>
    </source>
</evidence>
<dbReference type="GO" id="GO:0032204">
    <property type="term" value="P:regulation of telomere maintenance"/>
    <property type="evidence" value="ECO:0007669"/>
    <property type="project" value="UniProtKB-ARBA"/>
</dbReference>
<feature type="compositionally biased region" description="Polar residues" evidence="40">
    <location>
        <begin position="8"/>
        <end position="19"/>
    </location>
</feature>
<dbReference type="SUPFAM" id="SSF56524">
    <property type="entry name" value="Oxidoreductase molybdopterin-binding domain"/>
    <property type="match status" value="1"/>
</dbReference>
<keyword evidence="44" id="KW-1185">Reference proteome</keyword>
<name>A0AA88TD44_CHASR</name>
<dbReference type="InterPro" id="IPR036400">
    <property type="entry name" value="Cyt_B5-like_heme/steroid_sf"/>
</dbReference>
<keyword evidence="23" id="KW-0560">Oxidoreductase</keyword>
<dbReference type="InterPro" id="IPR018506">
    <property type="entry name" value="Cyt_B5_heme-BS"/>
</dbReference>
<dbReference type="SUPFAM" id="SSF55856">
    <property type="entry name" value="Cytochrome b5-like heme/steroid binding domain"/>
    <property type="match status" value="1"/>
</dbReference>
<dbReference type="PROSITE" id="PS00191">
    <property type="entry name" value="CYTOCHROME_B5_1"/>
    <property type="match status" value="1"/>
</dbReference>
<evidence type="ECO:0000256" key="9">
    <source>
        <dbReference type="ARBA" id="ARBA00004678"/>
    </source>
</evidence>
<evidence type="ECO:0000256" key="16">
    <source>
        <dbReference type="ARBA" id="ARBA00022617"/>
    </source>
</evidence>
<keyword evidence="26" id="KW-0175">Coiled coil</keyword>
<feature type="domain" description="Cytochrome b5 heme-binding" evidence="42">
    <location>
        <begin position="564"/>
        <end position="642"/>
    </location>
</feature>
<feature type="compositionally biased region" description="Basic residues" evidence="40">
    <location>
        <begin position="61"/>
        <end position="73"/>
    </location>
</feature>
<evidence type="ECO:0000259" key="41">
    <source>
        <dbReference type="PROSITE" id="PS50006"/>
    </source>
</evidence>
<dbReference type="GO" id="GO:0006310">
    <property type="term" value="P:DNA recombination"/>
    <property type="evidence" value="ECO:0007669"/>
    <property type="project" value="UniProtKB-KW"/>
</dbReference>
<evidence type="ECO:0000256" key="18">
    <source>
        <dbReference type="ARBA" id="ARBA00022763"/>
    </source>
</evidence>
<evidence type="ECO:0000256" key="1">
    <source>
        <dbReference type="ARBA" id="ARBA00001924"/>
    </source>
</evidence>
<keyword evidence="19" id="KW-0995">Kinetochore</keyword>
<comment type="pathway">
    <text evidence="10">Energy metabolism; sulfur metabolism.</text>
</comment>
<keyword evidence="20" id="KW-0832">Ubl conjugation</keyword>
<evidence type="ECO:0000256" key="7">
    <source>
        <dbReference type="ARBA" id="ARBA00004629"/>
    </source>
</evidence>
<evidence type="ECO:0000256" key="35">
    <source>
        <dbReference type="ARBA" id="ARBA00033734"/>
    </source>
</evidence>
<dbReference type="InterPro" id="IPR025999">
    <property type="entry name" value="MCRS_N"/>
</dbReference>
<accession>A0AA88TD44</accession>
<evidence type="ECO:0000256" key="30">
    <source>
        <dbReference type="ARBA" id="ARBA00023204"/>
    </source>
</evidence>
<keyword evidence="33" id="KW-0539">Nucleus</keyword>
<comment type="subcellular location">
    <subcellularLocation>
        <location evidence="7">Chromosome</location>
        <location evidence="7">Centromere</location>
        <location evidence="7">Kinetochore</location>
    </subcellularLocation>
    <subcellularLocation>
        <location evidence="6">Cytoplasm</location>
        <location evidence="6">Cytoskeleton</location>
        <location evidence="6">Microtubule organizing center</location>
        <location evidence="6">Centrosome</location>
        <location evidence="6">Centriolar satellite</location>
    </subcellularLocation>
    <subcellularLocation>
        <location evidence="8">Cytoplasm</location>
        <location evidence="8">Cytoskeleton</location>
        <location evidence="8">Spindle pole</location>
    </subcellularLocation>
    <subcellularLocation>
        <location evidence="3">Lysosome</location>
    </subcellularLocation>
    <subcellularLocation>
        <location evidence="4">Mitochondrion intermembrane space</location>
    </subcellularLocation>
    <subcellularLocation>
        <location evidence="5">Nucleus</location>
        <location evidence="5">Nucleolus</location>
    </subcellularLocation>
</comment>
<keyword evidence="16" id="KW-0349">Heme</keyword>
<dbReference type="InterPro" id="IPR008335">
    <property type="entry name" value="Mopterin_OxRdtase_euk"/>
</dbReference>